<dbReference type="InterPro" id="IPR036986">
    <property type="entry name" value="S4_RNA-bd_sf"/>
</dbReference>
<dbReference type="InterPro" id="IPR002942">
    <property type="entry name" value="S4_RNA-bd"/>
</dbReference>
<dbReference type="InterPro" id="IPR040591">
    <property type="entry name" value="RqcP2_RBD"/>
</dbReference>
<accession>A0A410PYE6</accession>
<dbReference type="Proteomes" id="UP000287601">
    <property type="component" value="Chromosome"/>
</dbReference>
<gene>
    <name evidence="3" type="ORF">EQM06_12520</name>
</gene>
<dbReference type="OrthoDB" id="9812787at2"/>
<feature type="domain" description="RNA-binding S4" evidence="2">
    <location>
        <begin position="185"/>
        <end position="245"/>
    </location>
</feature>
<dbReference type="Pfam" id="PF01479">
    <property type="entry name" value="S4"/>
    <property type="match status" value="1"/>
</dbReference>
<sequence length="261" mass="29157">MNEDKLIIAMAEDKADQCQENYMITNTGFLDMRQQTLCKNTVTKNPGAKGFFYGGYPDAERRIAVFIPDYIEAATEKDLHEYFLKNKEESPLALIRARHNGYKPLSHRDYLGSLTGLGIKRDAIGDILVSKDGADILILREMHDFLLANYGKAGRTYLELTAEELDQLILPEGQVSEKSGTVASLRLDNVVAAAFGMSRSNAAEAIKSGSVFVNNLQTAKNEKLVREGDKIVWRGKGKVVLKDIGGNTRKDRIYITFMVMR</sequence>
<organism evidence="3 4">
    <name type="scientific">Aminipila luticellarii</name>
    <dbReference type="NCBI Taxonomy" id="2507160"/>
    <lineage>
        <taxon>Bacteria</taxon>
        <taxon>Bacillati</taxon>
        <taxon>Bacillota</taxon>
        <taxon>Clostridia</taxon>
        <taxon>Peptostreptococcales</taxon>
        <taxon>Anaerovoracaceae</taxon>
        <taxon>Aminipila</taxon>
    </lineage>
</organism>
<dbReference type="EMBL" id="CP035281">
    <property type="protein sequence ID" value="QAT43979.1"/>
    <property type="molecule type" value="Genomic_DNA"/>
</dbReference>
<evidence type="ECO:0000256" key="1">
    <source>
        <dbReference type="PROSITE-ProRule" id="PRU00182"/>
    </source>
</evidence>
<evidence type="ECO:0000313" key="3">
    <source>
        <dbReference type="EMBL" id="QAT43979.1"/>
    </source>
</evidence>
<dbReference type="PROSITE" id="PS50889">
    <property type="entry name" value="S4"/>
    <property type="match status" value="1"/>
</dbReference>
<dbReference type="SMART" id="SM00363">
    <property type="entry name" value="S4"/>
    <property type="match status" value="1"/>
</dbReference>
<dbReference type="Gene3D" id="3.30.70.330">
    <property type="match status" value="1"/>
</dbReference>
<name>A0A410PYE6_9FIRM</name>
<dbReference type="InterPro" id="IPR012677">
    <property type="entry name" value="Nucleotide-bd_a/b_plait_sf"/>
</dbReference>
<proteinExistence type="predicted"/>
<dbReference type="Gene3D" id="3.10.290.10">
    <property type="entry name" value="RNA-binding S4 domain"/>
    <property type="match status" value="1"/>
</dbReference>
<evidence type="ECO:0000313" key="4">
    <source>
        <dbReference type="Proteomes" id="UP000287601"/>
    </source>
</evidence>
<keyword evidence="1" id="KW-0694">RNA-binding</keyword>
<dbReference type="AlphaFoldDB" id="A0A410PYE6"/>
<protein>
    <submittedName>
        <fullName evidence="3">RNA-binding protein</fullName>
    </submittedName>
</protein>
<keyword evidence="4" id="KW-1185">Reference proteome</keyword>
<dbReference type="KEGG" id="amij:EQM06_12520"/>
<dbReference type="GO" id="GO:0003723">
    <property type="term" value="F:RNA binding"/>
    <property type="evidence" value="ECO:0007669"/>
    <property type="project" value="UniProtKB-KW"/>
</dbReference>
<dbReference type="SUPFAM" id="SSF55174">
    <property type="entry name" value="Alpha-L RNA-binding motif"/>
    <property type="match status" value="1"/>
</dbReference>
<dbReference type="CDD" id="cd00165">
    <property type="entry name" value="S4"/>
    <property type="match status" value="1"/>
</dbReference>
<evidence type="ECO:0000259" key="2">
    <source>
        <dbReference type="SMART" id="SM00363"/>
    </source>
</evidence>
<dbReference type="RefSeq" id="WP_128746686.1">
    <property type="nucleotide sequence ID" value="NZ_CP035281.1"/>
</dbReference>
<dbReference type="Pfam" id="PF17774">
    <property type="entry name" value="YlmH_RBD"/>
    <property type="match status" value="1"/>
</dbReference>
<dbReference type="Gene3D" id="3.30.1370.160">
    <property type="match status" value="1"/>
</dbReference>
<reference evidence="3 4" key="1">
    <citation type="submission" date="2019-01" db="EMBL/GenBank/DDBJ databases">
        <title>Draft genomes of a novel of Aminipila strains.</title>
        <authorList>
            <person name="Ma S."/>
        </authorList>
    </citation>
    <scope>NUCLEOTIDE SEQUENCE [LARGE SCALE GENOMIC DNA]</scope>
    <source>
        <strain evidence="4">JN-39</strain>
    </source>
</reference>